<keyword evidence="2" id="KW-1185">Reference proteome</keyword>
<evidence type="ECO:0000313" key="1">
    <source>
        <dbReference type="EMBL" id="GGB26295.1"/>
    </source>
</evidence>
<reference evidence="1" key="1">
    <citation type="journal article" date="2014" name="Int. J. Syst. Evol. Microbiol.">
        <title>Complete genome sequence of Corynebacterium casei LMG S-19264T (=DSM 44701T), isolated from a smear-ripened cheese.</title>
        <authorList>
            <consortium name="US DOE Joint Genome Institute (JGI-PGF)"/>
            <person name="Walter F."/>
            <person name="Albersmeier A."/>
            <person name="Kalinowski J."/>
            <person name="Ruckert C."/>
        </authorList>
    </citation>
    <scope>NUCLEOTIDE SEQUENCE</scope>
    <source>
        <strain evidence="1">CGMCC 1.12827</strain>
    </source>
</reference>
<protein>
    <recommendedName>
        <fullName evidence="3">Flavodoxin</fullName>
    </recommendedName>
</protein>
<gene>
    <name evidence="1" type="ORF">GCM10011489_13080</name>
</gene>
<proteinExistence type="predicted"/>
<evidence type="ECO:0000313" key="2">
    <source>
        <dbReference type="Proteomes" id="UP000621454"/>
    </source>
</evidence>
<name>A0A916T093_9ACTN</name>
<dbReference type="EMBL" id="BMGC01000006">
    <property type="protein sequence ID" value="GGB26295.1"/>
    <property type="molecule type" value="Genomic_DNA"/>
</dbReference>
<organism evidence="1 2">
    <name type="scientific">Gordonia jinhuaensis</name>
    <dbReference type="NCBI Taxonomy" id="1517702"/>
    <lineage>
        <taxon>Bacteria</taxon>
        <taxon>Bacillati</taxon>
        <taxon>Actinomycetota</taxon>
        <taxon>Actinomycetes</taxon>
        <taxon>Mycobacteriales</taxon>
        <taxon>Gordoniaceae</taxon>
        <taxon>Gordonia</taxon>
    </lineage>
</organism>
<dbReference type="Gene3D" id="3.40.50.360">
    <property type="match status" value="1"/>
</dbReference>
<dbReference type="AlphaFoldDB" id="A0A916T093"/>
<dbReference type="Proteomes" id="UP000621454">
    <property type="component" value="Unassembled WGS sequence"/>
</dbReference>
<reference evidence="1" key="2">
    <citation type="submission" date="2020-09" db="EMBL/GenBank/DDBJ databases">
        <authorList>
            <person name="Sun Q."/>
            <person name="Zhou Y."/>
        </authorList>
    </citation>
    <scope>NUCLEOTIDE SEQUENCE</scope>
    <source>
        <strain evidence="1">CGMCC 1.12827</strain>
    </source>
</reference>
<accession>A0A916T093</accession>
<dbReference type="SUPFAM" id="SSF52218">
    <property type="entry name" value="Flavoproteins"/>
    <property type="match status" value="1"/>
</dbReference>
<sequence>MLVSAVLIVREFTNNKHAFDSSYYQILDSTRGRPFGCYLHANEGAEGAERAVETITTGLGWTRVAPNVVVSGTPSKDDLESCWELGATIAAGLMG</sequence>
<dbReference type="InterPro" id="IPR029039">
    <property type="entry name" value="Flavoprotein-like_sf"/>
</dbReference>
<comment type="caution">
    <text evidence="1">The sequence shown here is derived from an EMBL/GenBank/DDBJ whole genome shotgun (WGS) entry which is preliminary data.</text>
</comment>
<evidence type="ECO:0008006" key="3">
    <source>
        <dbReference type="Google" id="ProtNLM"/>
    </source>
</evidence>